<evidence type="ECO:0000256" key="2">
    <source>
        <dbReference type="ARBA" id="ARBA00022840"/>
    </source>
</evidence>
<dbReference type="RefSeq" id="WP_146785192.1">
    <property type="nucleotide sequence ID" value="NZ_BAABIO010000001.1"/>
</dbReference>
<organism evidence="4 5">
    <name type="scientific">Flavisolibacter ginsenosidimutans</name>
    <dbReference type="NCBI Taxonomy" id="661481"/>
    <lineage>
        <taxon>Bacteria</taxon>
        <taxon>Pseudomonadati</taxon>
        <taxon>Bacteroidota</taxon>
        <taxon>Chitinophagia</taxon>
        <taxon>Chitinophagales</taxon>
        <taxon>Chitinophagaceae</taxon>
        <taxon>Flavisolibacter</taxon>
    </lineage>
</organism>
<evidence type="ECO:0000313" key="4">
    <source>
        <dbReference type="EMBL" id="QEC55805.1"/>
    </source>
</evidence>
<dbReference type="GO" id="GO:0016887">
    <property type="term" value="F:ATP hydrolysis activity"/>
    <property type="evidence" value="ECO:0007669"/>
    <property type="project" value="InterPro"/>
</dbReference>
<proteinExistence type="predicted"/>
<dbReference type="InterPro" id="IPR050221">
    <property type="entry name" value="26S_Proteasome_ATPase"/>
</dbReference>
<accession>A0A5B8UIH6</accession>
<dbReference type="EMBL" id="CP042433">
    <property type="protein sequence ID" value="QEC55805.1"/>
    <property type="molecule type" value="Genomic_DNA"/>
</dbReference>
<reference evidence="4 5" key="1">
    <citation type="journal article" date="2015" name="Int. J. Syst. Evol. Microbiol.">
        <title>Flavisolibacter ginsenosidimutans sp. nov., with ginsenoside-converting activity isolated from soil used for cultivating ginseng.</title>
        <authorList>
            <person name="Zhao Y."/>
            <person name="Liu Q."/>
            <person name="Kang M.S."/>
            <person name="Jin F."/>
            <person name="Yu H."/>
            <person name="Im W.T."/>
        </authorList>
    </citation>
    <scope>NUCLEOTIDE SEQUENCE [LARGE SCALE GENOMIC DNA]</scope>
    <source>
        <strain evidence="4 5">Gsoil 636</strain>
    </source>
</reference>
<dbReference type="AlphaFoldDB" id="A0A5B8UIH6"/>
<sequence length="152" mass="17556">MTSLKEIKTWLQQPVKDKGTKSLVVLFEGQQNADKIKAAESLAKETGKELHRVELSQIQSKYIGETEKNLQQIFERAKEKAWILFFDEADALFGKRTDVKDSHDRYANLESTYLLQQIETHPGLVILATNKKQNLDPAFLRRFQIVRVLPEN</sequence>
<dbReference type="InterPro" id="IPR027417">
    <property type="entry name" value="P-loop_NTPase"/>
</dbReference>
<dbReference type="CDD" id="cd19481">
    <property type="entry name" value="RecA-like_protease"/>
    <property type="match status" value="1"/>
</dbReference>
<dbReference type="Gene3D" id="3.40.50.300">
    <property type="entry name" value="P-loop containing nucleotide triphosphate hydrolases"/>
    <property type="match status" value="1"/>
</dbReference>
<keyword evidence="5" id="KW-1185">Reference proteome</keyword>
<feature type="domain" description="ATPase AAA-type core" evidence="3">
    <location>
        <begin position="26"/>
        <end position="149"/>
    </location>
</feature>
<dbReference type="SUPFAM" id="SSF52540">
    <property type="entry name" value="P-loop containing nucleoside triphosphate hydrolases"/>
    <property type="match status" value="1"/>
</dbReference>
<dbReference type="OrthoDB" id="7438987at2"/>
<evidence type="ECO:0000259" key="3">
    <source>
        <dbReference type="Pfam" id="PF00004"/>
    </source>
</evidence>
<keyword evidence="2" id="KW-0067">ATP-binding</keyword>
<gene>
    <name evidence="4" type="ORF">FSB75_07830</name>
</gene>
<keyword evidence="1" id="KW-0547">Nucleotide-binding</keyword>
<dbReference type="KEGG" id="fgg:FSB75_07830"/>
<evidence type="ECO:0000256" key="1">
    <source>
        <dbReference type="ARBA" id="ARBA00022741"/>
    </source>
</evidence>
<dbReference type="InterPro" id="IPR003959">
    <property type="entry name" value="ATPase_AAA_core"/>
</dbReference>
<protein>
    <submittedName>
        <fullName evidence="4">AAA family ATPase</fullName>
    </submittedName>
</protein>
<dbReference type="Pfam" id="PF00004">
    <property type="entry name" value="AAA"/>
    <property type="match status" value="1"/>
</dbReference>
<evidence type="ECO:0000313" key="5">
    <source>
        <dbReference type="Proteomes" id="UP000321204"/>
    </source>
</evidence>
<name>A0A5B8UIH6_9BACT</name>
<dbReference type="GO" id="GO:0005524">
    <property type="term" value="F:ATP binding"/>
    <property type="evidence" value="ECO:0007669"/>
    <property type="project" value="UniProtKB-KW"/>
</dbReference>
<dbReference type="PANTHER" id="PTHR23073">
    <property type="entry name" value="26S PROTEASOME REGULATORY SUBUNIT"/>
    <property type="match status" value="1"/>
</dbReference>
<dbReference type="Proteomes" id="UP000321204">
    <property type="component" value="Chromosome"/>
</dbReference>